<accession>A0A833SZD3</accession>
<evidence type="ECO:0000313" key="1">
    <source>
        <dbReference type="EMBL" id="KAF4034364.1"/>
    </source>
</evidence>
<proteinExistence type="predicted"/>
<dbReference type="EMBL" id="WSZM01000371">
    <property type="protein sequence ID" value="KAF4034364.1"/>
    <property type="molecule type" value="Genomic_DNA"/>
</dbReference>
<comment type="caution">
    <text evidence="1">The sequence shown here is derived from an EMBL/GenBank/DDBJ whole genome shotgun (WGS) entry which is preliminary data.</text>
</comment>
<organism evidence="1 2">
    <name type="scientific">Phytophthora infestans</name>
    <name type="common">Potato late blight agent</name>
    <name type="synonym">Botrytis infestans</name>
    <dbReference type="NCBI Taxonomy" id="4787"/>
    <lineage>
        <taxon>Eukaryota</taxon>
        <taxon>Sar</taxon>
        <taxon>Stramenopiles</taxon>
        <taxon>Oomycota</taxon>
        <taxon>Peronosporomycetes</taxon>
        <taxon>Peronosporales</taxon>
        <taxon>Peronosporaceae</taxon>
        <taxon>Phytophthora</taxon>
    </lineage>
</organism>
<dbReference type="Proteomes" id="UP000602510">
    <property type="component" value="Unassembled WGS sequence"/>
</dbReference>
<sequence>MRLQEATGRRKC</sequence>
<keyword evidence="2" id="KW-1185">Reference proteome</keyword>
<name>A0A833SZD3_PHYIN</name>
<protein>
    <submittedName>
        <fullName evidence="1">Uncharacterized protein</fullName>
    </submittedName>
</protein>
<evidence type="ECO:0000313" key="2">
    <source>
        <dbReference type="Proteomes" id="UP000602510"/>
    </source>
</evidence>
<reference evidence="1" key="1">
    <citation type="submission" date="2020-04" db="EMBL/GenBank/DDBJ databases">
        <title>Hybrid Assembly of Korean Phytophthora infestans isolates.</title>
        <authorList>
            <person name="Prokchorchik M."/>
            <person name="Lee Y."/>
            <person name="Seo J."/>
            <person name="Cho J.-H."/>
            <person name="Park Y.-E."/>
            <person name="Jang D.-C."/>
            <person name="Im J.-S."/>
            <person name="Choi J.-G."/>
            <person name="Park H.-J."/>
            <person name="Lee G.-B."/>
            <person name="Lee Y.-G."/>
            <person name="Hong S.-Y."/>
            <person name="Cho K."/>
            <person name="Sohn K.H."/>
        </authorList>
    </citation>
    <scope>NUCLEOTIDE SEQUENCE</scope>
    <source>
        <strain evidence="1">KR_1_A1</strain>
    </source>
</reference>
<gene>
    <name evidence="1" type="ORF">GN244_ATG13666</name>
</gene>